<feature type="compositionally biased region" description="Polar residues" evidence="3">
    <location>
        <begin position="182"/>
        <end position="195"/>
    </location>
</feature>
<feature type="region of interest" description="Disordered" evidence="3">
    <location>
        <begin position="112"/>
        <end position="280"/>
    </location>
</feature>
<keyword evidence="1" id="KW-0446">Lipid-binding</keyword>
<organism evidence="5 6">
    <name type="scientific">Lyophyllum shimeji</name>
    <name type="common">Hon-shimeji</name>
    <name type="synonym">Tricholoma shimeji</name>
    <dbReference type="NCBI Taxonomy" id="47721"/>
    <lineage>
        <taxon>Eukaryota</taxon>
        <taxon>Fungi</taxon>
        <taxon>Dikarya</taxon>
        <taxon>Basidiomycota</taxon>
        <taxon>Agaricomycotina</taxon>
        <taxon>Agaricomycetes</taxon>
        <taxon>Agaricomycetidae</taxon>
        <taxon>Agaricales</taxon>
        <taxon>Tricholomatineae</taxon>
        <taxon>Lyophyllaceae</taxon>
        <taxon>Lyophyllum</taxon>
    </lineage>
</organism>
<dbReference type="PANTHER" id="PTHR23310">
    <property type="entry name" value="ACYL-COA-BINDING PROTEIN, ACBP"/>
    <property type="match status" value="1"/>
</dbReference>
<dbReference type="Proteomes" id="UP001063166">
    <property type="component" value="Unassembled WGS sequence"/>
</dbReference>
<reference evidence="5" key="1">
    <citation type="submission" date="2022-07" db="EMBL/GenBank/DDBJ databases">
        <title>The genome of Lyophyllum shimeji provides insight into the initial evolution of ectomycorrhizal fungal genome.</title>
        <authorList>
            <person name="Kobayashi Y."/>
            <person name="Shibata T."/>
            <person name="Hirakawa H."/>
            <person name="Shigenobu S."/>
            <person name="Nishiyama T."/>
            <person name="Yamada A."/>
            <person name="Hasebe M."/>
            <person name="Kawaguchi M."/>
        </authorList>
    </citation>
    <scope>NUCLEOTIDE SEQUENCE</scope>
    <source>
        <strain evidence="5">AT787</strain>
    </source>
</reference>
<keyword evidence="2" id="KW-0175">Coiled coil</keyword>
<dbReference type="OrthoDB" id="346910at2759"/>
<comment type="caution">
    <text evidence="5">The sequence shown here is derived from an EMBL/GenBank/DDBJ whole genome shotgun (WGS) entry which is preliminary data.</text>
</comment>
<feature type="compositionally biased region" description="Basic and acidic residues" evidence="3">
    <location>
        <begin position="170"/>
        <end position="179"/>
    </location>
</feature>
<feature type="region of interest" description="Disordered" evidence="3">
    <location>
        <begin position="325"/>
        <end position="347"/>
    </location>
</feature>
<protein>
    <submittedName>
        <fullName evidence="5">Acyl CoA binding protein</fullName>
    </submittedName>
</protein>
<name>A0A9P3UHA0_LYOSH</name>
<dbReference type="Gene3D" id="1.20.80.10">
    <property type="match status" value="1"/>
</dbReference>
<proteinExistence type="predicted"/>
<feature type="coiled-coil region" evidence="2">
    <location>
        <begin position="297"/>
        <end position="324"/>
    </location>
</feature>
<feature type="compositionally biased region" description="Low complexity" evidence="3">
    <location>
        <begin position="329"/>
        <end position="347"/>
    </location>
</feature>
<gene>
    <name evidence="5" type="ORF">LshimejAT787_0103880</name>
</gene>
<dbReference type="InterPro" id="IPR000582">
    <property type="entry name" value="Acyl-CoA-binding_protein"/>
</dbReference>
<evidence type="ECO:0000256" key="2">
    <source>
        <dbReference type="SAM" id="Coils"/>
    </source>
</evidence>
<feature type="compositionally biased region" description="Acidic residues" evidence="3">
    <location>
        <begin position="159"/>
        <end position="169"/>
    </location>
</feature>
<dbReference type="Pfam" id="PF00887">
    <property type="entry name" value="ACBP"/>
    <property type="match status" value="1"/>
</dbReference>
<dbReference type="PROSITE" id="PS51228">
    <property type="entry name" value="ACB_2"/>
    <property type="match status" value="1"/>
</dbReference>
<dbReference type="GO" id="GO:0000062">
    <property type="term" value="F:fatty-acyl-CoA binding"/>
    <property type="evidence" value="ECO:0007669"/>
    <property type="project" value="InterPro"/>
</dbReference>
<sequence>MATPEVIDAQFDRAVEIVQSLPKTGPIQTDYEEKLTMYSLYKQATVGNVKTPRPGIWDMLGRAKWDAWAKHRDLDPYEAKWLYVDALLKVLRKYSDKTVAMKLVEELEGYGDGDFSHINARQTHRSDDSDTSGSTVSDDEPSRPPRNLASQSGRRQPISEDEDYEDDEARELPVVEQERAMPQSQANRPPSSLSSHRYRTPVSTSVVMSPPPPHGIPATQPHPGFETPSAFAEQSPASSPSFPTMSSYVGQYSESSRGGAATPTHVYPHSQHRGLQQPLPPYGISRPVSRPALEHAIENVQAHLAALTERIDSLEANVALSRSNVSLTPRRGGSPRGRGSPSAGRGPQWDIDDLGMWSIVLNPISRGLDKLRDIATFFARNEDRSPTAIIIRRLCLDVSFLVCVLAVVKILWKKSGVRRREVRYALAVLWRAILGKPERMMADRAV</sequence>
<dbReference type="SUPFAM" id="SSF47027">
    <property type="entry name" value="Acyl-CoA binding protein"/>
    <property type="match status" value="1"/>
</dbReference>
<keyword evidence="6" id="KW-1185">Reference proteome</keyword>
<dbReference type="PANTHER" id="PTHR23310:SF133">
    <property type="entry name" value="COA BINDING PROTEIN, PUTATIVE (AFU_ORTHOLOGUE AFUA_1G12300)-RELATED"/>
    <property type="match status" value="1"/>
</dbReference>
<dbReference type="GO" id="GO:0006631">
    <property type="term" value="P:fatty acid metabolic process"/>
    <property type="evidence" value="ECO:0007669"/>
    <property type="project" value="TreeGrafter"/>
</dbReference>
<dbReference type="FunFam" id="1.20.80.10:FF:000010">
    <property type="entry name" value="Acyl-CoA-binding domain-containing protein 5"/>
    <property type="match status" value="1"/>
</dbReference>
<evidence type="ECO:0000256" key="1">
    <source>
        <dbReference type="ARBA" id="ARBA00023121"/>
    </source>
</evidence>
<accession>A0A9P3UHA0</accession>
<evidence type="ECO:0000313" key="6">
    <source>
        <dbReference type="Proteomes" id="UP001063166"/>
    </source>
</evidence>
<evidence type="ECO:0000313" key="5">
    <source>
        <dbReference type="EMBL" id="GLB33504.1"/>
    </source>
</evidence>
<dbReference type="InterPro" id="IPR014352">
    <property type="entry name" value="FERM/acyl-CoA-bd_prot_sf"/>
</dbReference>
<dbReference type="AlphaFoldDB" id="A0A9P3UHA0"/>
<dbReference type="PRINTS" id="PR00689">
    <property type="entry name" value="ACOABINDINGP"/>
</dbReference>
<dbReference type="EMBL" id="BRPK01000001">
    <property type="protein sequence ID" value="GLB33504.1"/>
    <property type="molecule type" value="Genomic_DNA"/>
</dbReference>
<evidence type="ECO:0000259" key="4">
    <source>
        <dbReference type="PROSITE" id="PS51228"/>
    </source>
</evidence>
<feature type="domain" description="ACB" evidence="4">
    <location>
        <begin position="7"/>
        <end position="96"/>
    </location>
</feature>
<feature type="compositionally biased region" description="Polar residues" evidence="3">
    <location>
        <begin position="235"/>
        <end position="256"/>
    </location>
</feature>
<dbReference type="InterPro" id="IPR035984">
    <property type="entry name" value="Acyl-CoA-binding_sf"/>
</dbReference>
<evidence type="ECO:0000256" key="3">
    <source>
        <dbReference type="SAM" id="MobiDB-lite"/>
    </source>
</evidence>